<dbReference type="Proteomes" id="UP000242287">
    <property type="component" value="Unassembled WGS sequence"/>
</dbReference>
<dbReference type="InterPro" id="IPR013750">
    <property type="entry name" value="GHMP_kinase_C_dom"/>
</dbReference>
<dbReference type="STRING" id="703135.A0A2A9NUZ8"/>
<dbReference type="UniPathway" id="UPA00057">
    <property type="reaction ID" value="UER00099"/>
</dbReference>
<protein>
    <recommendedName>
        <fullName evidence="3 13">Phosphomevalonate kinase</fullName>
        <ecNumber evidence="3 13">2.7.4.2</ecNumber>
    </recommendedName>
</protein>
<dbReference type="PANTHER" id="PTHR31814">
    <property type="match status" value="1"/>
</dbReference>
<organism evidence="15 16">
    <name type="scientific">Amanita thiersii Skay4041</name>
    <dbReference type="NCBI Taxonomy" id="703135"/>
    <lineage>
        <taxon>Eukaryota</taxon>
        <taxon>Fungi</taxon>
        <taxon>Dikarya</taxon>
        <taxon>Basidiomycota</taxon>
        <taxon>Agaricomycotina</taxon>
        <taxon>Agaricomycetes</taxon>
        <taxon>Agaricomycetidae</taxon>
        <taxon>Agaricales</taxon>
        <taxon>Pluteineae</taxon>
        <taxon>Amanitaceae</taxon>
        <taxon>Amanita</taxon>
    </lineage>
</organism>
<keyword evidence="7 13" id="KW-0418">Kinase</keyword>
<evidence type="ECO:0000256" key="13">
    <source>
        <dbReference type="PIRNR" id="PIRNR017288"/>
    </source>
</evidence>
<dbReference type="PIRSF" id="PIRSF017288">
    <property type="entry name" value="PMK_GHMP_euk"/>
    <property type="match status" value="1"/>
</dbReference>
<dbReference type="Gene3D" id="3.30.230.10">
    <property type="match status" value="1"/>
</dbReference>
<dbReference type="EMBL" id="KZ301987">
    <property type="protein sequence ID" value="PFH51483.1"/>
    <property type="molecule type" value="Genomic_DNA"/>
</dbReference>
<dbReference type="OrthoDB" id="10262935at2759"/>
<dbReference type="GO" id="GO:0019287">
    <property type="term" value="P:isopentenyl diphosphate biosynthetic process, mevalonate pathway"/>
    <property type="evidence" value="ECO:0007669"/>
    <property type="project" value="UniProtKB-UniRule"/>
</dbReference>
<evidence type="ECO:0000256" key="9">
    <source>
        <dbReference type="ARBA" id="ARBA00022955"/>
    </source>
</evidence>
<evidence type="ECO:0000313" key="15">
    <source>
        <dbReference type="EMBL" id="PFH51483.1"/>
    </source>
</evidence>
<evidence type="ECO:0000256" key="7">
    <source>
        <dbReference type="ARBA" id="ARBA00022777"/>
    </source>
</evidence>
<keyword evidence="16" id="KW-1185">Reference proteome</keyword>
<feature type="domain" description="GHMP kinase C-terminal" evidence="14">
    <location>
        <begin position="390"/>
        <end position="441"/>
    </location>
</feature>
<dbReference type="AlphaFoldDB" id="A0A2A9NUZ8"/>
<dbReference type="InterPro" id="IPR036554">
    <property type="entry name" value="GHMP_kinase_C_sf"/>
</dbReference>
<name>A0A2A9NUZ8_9AGAR</name>
<dbReference type="InterPro" id="IPR020568">
    <property type="entry name" value="Ribosomal_Su5_D2-typ_SF"/>
</dbReference>
<proteinExistence type="inferred from homology"/>
<keyword evidence="11 13" id="KW-0753">Steroid metabolism</keyword>
<evidence type="ECO:0000256" key="12">
    <source>
        <dbReference type="ARBA" id="ARBA00029326"/>
    </source>
</evidence>
<accession>A0A2A9NUZ8</accession>
<keyword evidence="4 13" id="KW-0444">Lipid biosynthesis</keyword>
<evidence type="ECO:0000259" key="14">
    <source>
        <dbReference type="Pfam" id="PF08544"/>
    </source>
</evidence>
<dbReference type="GO" id="GO:0010142">
    <property type="term" value="P:farnesyl diphosphate biosynthetic process, mevalonate pathway"/>
    <property type="evidence" value="ECO:0007669"/>
    <property type="project" value="TreeGrafter"/>
</dbReference>
<dbReference type="Pfam" id="PF08544">
    <property type="entry name" value="GHMP_kinases_C"/>
    <property type="match status" value="1"/>
</dbReference>
<evidence type="ECO:0000256" key="2">
    <source>
        <dbReference type="ARBA" id="ARBA00006495"/>
    </source>
</evidence>
<comment type="similarity">
    <text evidence="2 13">Belongs to the GHMP kinase family. Mevalonate kinase subfamily.</text>
</comment>
<sequence>MVEYTLVSSPGKTLIAGGYLILDPTYSGTSISTSARFYTCIINNPTLPPNYIRVRSPQFLNAEWEYALSFEPVFSLNPLGEDSPNKFIYFALQHSLALAIETNGVAVIKEALSTGLDIAILGDNDFYSQRTKMAQLNLPRTRESLAQLSPFLKTGTTLKDVHKTGLGSSAALITSFVSALLLHLSVISKSSFSDVSKDGKASSDDGTYLAHNLAQFVHCLAQGKVGSGFDVATAVFGSQIYTRFNPAVLQDLMDSTQPQNLLAVLSPRNKAWDYSVQSFNLPPCTRLMLADVDAGSDTPSLVGRVLKWRKESPQEADPLWRSLDQLNQSLAQTLLHLSRLHKQDSGNYESAVKYISSLQPVQWEANPWQPPAEIPIVSAFYDVHRISQAIRAKMREMGKLAGVPIEPPEQTKLLDSCVAQAGVIGGGVPGAGGYDAIWVLICNPLNCYPDQHPSERIEHLWSNNKELDVSPLLANESNAKGTRIESLEQVPGLKDMIENHSYRD</sequence>
<dbReference type="GO" id="GO:0004631">
    <property type="term" value="F:phosphomevalonate kinase activity"/>
    <property type="evidence" value="ECO:0007669"/>
    <property type="project" value="UniProtKB-UniRule"/>
</dbReference>
<dbReference type="GO" id="GO:0005777">
    <property type="term" value="C:peroxisome"/>
    <property type="evidence" value="ECO:0007669"/>
    <property type="project" value="TreeGrafter"/>
</dbReference>
<dbReference type="PANTHER" id="PTHR31814:SF2">
    <property type="entry name" value="PHOSPHOMEVALONATE KINASE"/>
    <property type="match status" value="1"/>
</dbReference>
<dbReference type="GO" id="GO:0006696">
    <property type="term" value="P:ergosterol biosynthetic process"/>
    <property type="evidence" value="ECO:0007669"/>
    <property type="project" value="TreeGrafter"/>
</dbReference>
<keyword evidence="6" id="KW-0547">Nucleotide-binding</keyword>
<comment type="pathway">
    <text evidence="1 13">Isoprenoid biosynthesis; isopentenyl diphosphate biosynthesis via mevalonate pathway; isopentenyl diphosphate from (R)-mevalonate: step 2/3.</text>
</comment>
<evidence type="ECO:0000256" key="6">
    <source>
        <dbReference type="ARBA" id="ARBA00022741"/>
    </source>
</evidence>
<dbReference type="SUPFAM" id="SSF54211">
    <property type="entry name" value="Ribosomal protein S5 domain 2-like"/>
    <property type="match status" value="1"/>
</dbReference>
<gene>
    <name evidence="15" type="ORF">AMATHDRAFT_142322</name>
</gene>
<evidence type="ECO:0000256" key="11">
    <source>
        <dbReference type="ARBA" id="ARBA00023221"/>
    </source>
</evidence>
<dbReference type="Gene3D" id="3.30.70.890">
    <property type="entry name" value="GHMP kinase, C-terminal domain"/>
    <property type="match status" value="1"/>
</dbReference>
<keyword evidence="9 13" id="KW-0752">Steroid biosynthesis</keyword>
<dbReference type="InterPro" id="IPR014721">
    <property type="entry name" value="Ribsml_uS5_D2-typ_fold_subgr"/>
</dbReference>
<evidence type="ECO:0000256" key="4">
    <source>
        <dbReference type="ARBA" id="ARBA00022516"/>
    </source>
</evidence>
<evidence type="ECO:0000256" key="10">
    <source>
        <dbReference type="ARBA" id="ARBA00023098"/>
    </source>
</evidence>
<keyword evidence="5 13" id="KW-0808">Transferase</keyword>
<dbReference type="InterPro" id="IPR035102">
    <property type="entry name" value="Phosphomevalonate_kinase"/>
</dbReference>
<comment type="catalytic activity">
    <reaction evidence="12">
        <text>(R)-5-phosphomevalonate + ATP = (R)-5-diphosphomevalonate + ADP</text>
        <dbReference type="Rhea" id="RHEA:16341"/>
        <dbReference type="ChEBI" id="CHEBI:30616"/>
        <dbReference type="ChEBI" id="CHEBI:57557"/>
        <dbReference type="ChEBI" id="CHEBI:58146"/>
        <dbReference type="ChEBI" id="CHEBI:456216"/>
        <dbReference type="EC" id="2.7.4.2"/>
    </reaction>
    <physiologicalReaction direction="left-to-right" evidence="12">
        <dbReference type="Rhea" id="RHEA:16342"/>
    </physiologicalReaction>
</comment>
<evidence type="ECO:0000256" key="8">
    <source>
        <dbReference type="ARBA" id="ARBA00022840"/>
    </source>
</evidence>
<evidence type="ECO:0000256" key="1">
    <source>
        <dbReference type="ARBA" id="ARBA00005017"/>
    </source>
</evidence>
<dbReference type="InterPro" id="IPR016005">
    <property type="entry name" value="Erg8"/>
</dbReference>
<evidence type="ECO:0000256" key="3">
    <source>
        <dbReference type="ARBA" id="ARBA00012958"/>
    </source>
</evidence>
<dbReference type="EC" id="2.7.4.2" evidence="3 13"/>
<evidence type="ECO:0000313" key="16">
    <source>
        <dbReference type="Proteomes" id="UP000242287"/>
    </source>
</evidence>
<dbReference type="GO" id="GO:0005524">
    <property type="term" value="F:ATP binding"/>
    <property type="evidence" value="ECO:0007669"/>
    <property type="project" value="UniProtKB-UniRule"/>
</dbReference>
<reference evidence="15 16" key="1">
    <citation type="submission" date="2014-02" db="EMBL/GenBank/DDBJ databases">
        <title>Transposable element dynamics among asymbiotic and ectomycorrhizal Amanita fungi.</title>
        <authorList>
            <consortium name="DOE Joint Genome Institute"/>
            <person name="Hess J."/>
            <person name="Skrede I."/>
            <person name="Wolfe B."/>
            <person name="LaButti K."/>
            <person name="Ohm R.A."/>
            <person name="Grigoriev I.V."/>
            <person name="Pringle A."/>
        </authorList>
    </citation>
    <scope>NUCLEOTIDE SEQUENCE [LARGE SCALE GENOMIC DNA]</scope>
    <source>
        <strain evidence="15 16">SKay4041</strain>
    </source>
</reference>
<evidence type="ECO:0000256" key="5">
    <source>
        <dbReference type="ARBA" id="ARBA00022679"/>
    </source>
</evidence>
<keyword evidence="8" id="KW-0067">ATP-binding</keyword>
<keyword evidence="10 13" id="KW-0443">Lipid metabolism</keyword>